<evidence type="ECO:0000313" key="2">
    <source>
        <dbReference type="Proteomes" id="UP001501476"/>
    </source>
</evidence>
<sequence length="201" mass="22996">MKPDELLKKLKQTASKKVCKTLDSIYEICIEQTQRGMYDFSVATISRLGYKRGVPKAQSLRNQSGEQYRALLNSFEEQHHGDKPRLESKSKDDWIEEIQNPKHKLLARIQASELAAANKKLREFIPPGSRIEVRDYQNSTLDEDHKLTKLERRALEYIISEEFLGKWGFSISEYGEIVDGNSKVVLKAATVDAVNKALNNI</sequence>
<organism evidence="1 2">
    <name type="scientific">Methylophaga marina</name>
    <dbReference type="NCBI Taxonomy" id="45495"/>
    <lineage>
        <taxon>Bacteria</taxon>
        <taxon>Pseudomonadati</taxon>
        <taxon>Pseudomonadota</taxon>
        <taxon>Gammaproteobacteria</taxon>
        <taxon>Thiotrichales</taxon>
        <taxon>Piscirickettsiaceae</taxon>
        <taxon>Methylophaga</taxon>
    </lineage>
</organism>
<name>A0ABN0TGA3_9GAMM</name>
<dbReference type="Proteomes" id="UP001501476">
    <property type="component" value="Unassembled WGS sequence"/>
</dbReference>
<comment type="caution">
    <text evidence="1">The sequence shown here is derived from an EMBL/GenBank/DDBJ whole genome shotgun (WGS) entry which is preliminary data.</text>
</comment>
<reference evidence="1 2" key="1">
    <citation type="journal article" date="2019" name="Int. J. Syst. Evol. Microbiol.">
        <title>The Global Catalogue of Microorganisms (GCM) 10K type strain sequencing project: providing services to taxonomists for standard genome sequencing and annotation.</title>
        <authorList>
            <consortium name="The Broad Institute Genomics Platform"/>
            <consortium name="The Broad Institute Genome Sequencing Center for Infectious Disease"/>
            <person name="Wu L."/>
            <person name="Ma J."/>
        </authorList>
    </citation>
    <scope>NUCLEOTIDE SEQUENCE [LARGE SCALE GENOMIC DNA]</scope>
    <source>
        <strain evidence="1 2">JCM 6886</strain>
    </source>
</reference>
<dbReference type="EMBL" id="BAAADG010000004">
    <property type="protein sequence ID" value="GAA0220950.1"/>
    <property type="molecule type" value="Genomic_DNA"/>
</dbReference>
<evidence type="ECO:0000313" key="1">
    <source>
        <dbReference type="EMBL" id="GAA0220950.1"/>
    </source>
</evidence>
<keyword evidence="2" id="KW-1185">Reference proteome</keyword>
<protein>
    <submittedName>
        <fullName evidence="1">Uncharacterized protein</fullName>
    </submittedName>
</protein>
<accession>A0ABN0TGA3</accession>
<dbReference type="RefSeq" id="WP_343749575.1">
    <property type="nucleotide sequence ID" value="NZ_BAAADG010000004.1"/>
</dbReference>
<dbReference type="InterPro" id="IPR048061">
    <property type="entry name" value="GmtX-like"/>
</dbReference>
<proteinExistence type="predicted"/>
<gene>
    <name evidence="1" type="ORF">GCM10008964_10570</name>
</gene>
<dbReference type="NCBIfam" id="NF040692">
    <property type="entry name" value="recomb_assoc"/>
    <property type="match status" value="1"/>
</dbReference>